<organism evidence="6">
    <name type="scientific">freshwater metagenome</name>
    <dbReference type="NCBI Taxonomy" id="449393"/>
    <lineage>
        <taxon>unclassified sequences</taxon>
        <taxon>metagenomes</taxon>
        <taxon>ecological metagenomes</taxon>
    </lineage>
</organism>
<evidence type="ECO:0000256" key="3">
    <source>
        <dbReference type="ARBA" id="ARBA00022827"/>
    </source>
</evidence>
<evidence type="ECO:0000313" key="6">
    <source>
        <dbReference type="EMBL" id="CAB4833911.1"/>
    </source>
</evidence>
<comment type="similarity">
    <text evidence="1">Belongs to the class-I pyridine nucleotide-disulfide oxidoreductase family.</text>
</comment>
<dbReference type="GO" id="GO:0003955">
    <property type="term" value="F:NAD(P)H dehydrogenase (quinone) activity"/>
    <property type="evidence" value="ECO:0007669"/>
    <property type="project" value="TreeGrafter"/>
</dbReference>
<dbReference type="Pfam" id="PF07992">
    <property type="entry name" value="Pyr_redox_2"/>
    <property type="match status" value="1"/>
</dbReference>
<sequence length="464" mass="47813">MTSVAIIGGGPGGYEAALVARQLGAEVTLIHSTGLGGSAVLTDCVPSKALIATAGVITAAGSSASLGVRLNGQPPTAANFGVDLRAVNARINALAAAQSQDITASLVAQGVKLISGHAELRGPRIVSISTSDGVITEITAEIILIATGARPRQLPEALPDGERILDWEQLYGLTELPERLIVVGSGVTGAEFAGAYHGLGCDVVLVSSRDRVLPGEDPDAAQVIEDVFKRNGASVKEQSRAIAARRTASGVEVTLETGEIITGSHALMAVGSLPNTDAIGLETAGVELDERGFIVTDRVSRTSVNGVYAAGDCTGVLMLASVAAMQGRIAMWHALGDAVAPIELHQVSSTVFTNPEIATVGVSQRDLDNGSFVGDVVLVHLAANARAKIEETHDGFVKLFCRTETRIIAGAVVVGPNASELIHSLTIAVEQRLTVDQIAATFTVYPSLSGSVAEAARRLRFAVG</sequence>
<dbReference type="PANTHER" id="PTHR43014:SF1">
    <property type="entry name" value="NAD(P)H DEHYDROGENASE (QUINONE)"/>
    <property type="match status" value="1"/>
</dbReference>
<name>A0A6J7ALT7_9ZZZZ</name>
<feature type="domain" description="Pyridine nucleotide-disulphide oxidoreductase dimerisation" evidence="4">
    <location>
        <begin position="347"/>
        <end position="455"/>
    </location>
</feature>
<dbReference type="Gene3D" id="3.30.390.30">
    <property type="match status" value="1"/>
</dbReference>
<dbReference type="InterPro" id="IPR016156">
    <property type="entry name" value="FAD/NAD-linked_Rdtase_dimer_sf"/>
</dbReference>
<keyword evidence="2" id="KW-0285">Flavoprotein</keyword>
<dbReference type="PRINTS" id="PR00411">
    <property type="entry name" value="PNDRDTASEI"/>
</dbReference>
<keyword evidence="3" id="KW-0274">FAD</keyword>
<evidence type="ECO:0000259" key="4">
    <source>
        <dbReference type="Pfam" id="PF02852"/>
    </source>
</evidence>
<evidence type="ECO:0000256" key="1">
    <source>
        <dbReference type="ARBA" id="ARBA00007532"/>
    </source>
</evidence>
<dbReference type="AlphaFoldDB" id="A0A6J7ALT7"/>
<dbReference type="GO" id="GO:0050660">
    <property type="term" value="F:flavin adenine dinucleotide binding"/>
    <property type="evidence" value="ECO:0007669"/>
    <property type="project" value="TreeGrafter"/>
</dbReference>
<dbReference type="PRINTS" id="PR00368">
    <property type="entry name" value="FADPNR"/>
</dbReference>
<feature type="domain" description="FAD/NAD(P)-binding" evidence="5">
    <location>
        <begin position="3"/>
        <end position="327"/>
    </location>
</feature>
<dbReference type="PIRSF" id="PIRSF000350">
    <property type="entry name" value="Mercury_reductase_MerA"/>
    <property type="match status" value="1"/>
</dbReference>
<evidence type="ECO:0000259" key="5">
    <source>
        <dbReference type="Pfam" id="PF07992"/>
    </source>
</evidence>
<dbReference type="SUPFAM" id="SSF55424">
    <property type="entry name" value="FAD/NAD-linked reductases, dimerisation (C-terminal) domain"/>
    <property type="match status" value="1"/>
</dbReference>
<reference evidence="6" key="1">
    <citation type="submission" date="2020-05" db="EMBL/GenBank/DDBJ databases">
        <authorList>
            <person name="Chiriac C."/>
            <person name="Salcher M."/>
            <person name="Ghai R."/>
            <person name="Kavagutti S V."/>
        </authorList>
    </citation>
    <scope>NUCLEOTIDE SEQUENCE</scope>
</reference>
<protein>
    <submittedName>
        <fullName evidence="6">Unannotated protein</fullName>
    </submittedName>
</protein>
<dbReference type="Gene3D" id="3.50.50.60">
    <property type="entry name" value="FAD/NAD(P)-binding domain"/>
    <property type="match status" value="2"/>
</dbReference>
<dbReference type="EMBL" id="CAFABK010000074">
    <property type="protein sequence ID" value="CAB4833911.1"/>
    <property type="molecule type" value="Genomic_DNA"/>
</dbReference>
<gene>
    <name evidence="6" type="ORF">UFOPK3204_01351</name>
</gene>
<dbReference type="InterPro" id="IPR036188">
    <property type="entry name" value="FAD/NAD-bd_sf"/>
</dbReference>
<evidence type="ECO:0000256" key="2">
    <source>
        <dbReference type="ARBA" id="ARBA00022630"/>
    </source>
</evidence>
<dbReference type="InterPro" id="IPR023753">
    <property type="entry name" value="FAD/NAD-binding_dom"/>
</dbReference>
<dbReference type="InterPro" id="IPR004099">
    <property type="entry name" value="Pyr_nucl-diS_OxRdtase_dimer"/>
</dbReference>
<proteinExistence type="inferred from homology"/>
<accession>A0A6J7ALT7</accession>
<dbReference type="NCBIfam" id="NF005883">
    <property type="entry name" value="PRK07845.1"/>
    <property type="match status" value="1"/>
</dbReference>
<dbReference type="PANTHER" id="PTHR43014">
    <property type="entry name" value="MERCURIC REDUCTASE"/>
    <property type="match status" value="1"/>
</dbReference>
<dbReference type="Pfam" id="PF02852">
    <property type="entry name" value="Pyr_redox_dim"/>
    <property type="match status" value="1"/>
</dbReference>
<dbReference type="InterPro" id="IPR001100">
    <property type="entry name" value="Pyr_nuc-diS_OxRdtase"/>
</dbReference>
<dbReference type="SUPFAM" id="SSF51905">
    <property type="entry name" value="FAD/NAD(P)-binding domain"/>
    <property type="match status" value="1"/>
</dbReference>